<feature type="domain" description="VQ" evidence="2">
    <location>
        <begin position="427"/>
        <end position="445"/>
    </location>
</feature>
<sequence>MDSGNSGSMQSSSGDSEEYDSHSESISALLDNNASSHIGHGDSVNQPPQLPSPPPQYQQYQNHSSSAMFDPLSNYFDQRSQHLTTNPNPLGNLDAVWSKDLRSESGSPGVGGFVASSSPTQQQLTNTNQQAQSRATFPSVQIPQGPDSDTRSSVSGVRVRNPKKRSRASRRAPTTVLTTDTTNFRAMVQEFTGIPAPPFTSSAFPRTRLDIFGGTPSSTLRSIHLDPSTSHYLLRPFAPQIQSPSFVSSSVASTPITDITSASATNDSTTTSSTPYNYQLPSELGLLKQPQNLLNINMQNPILNFQPLLGNPQKYPLPNSTIQGCLDIPSNGTPLKMGVLENQFGLSQGHVNTDLSGVQNMVSSEGALPRNERRGFQEHGQSLPRSINGSYNSNSHRVSNGKVESLSSSDFNGDKGAEENMATRSEDTTNFRAMVQEFTGIPAPPFTSSAFPRTRLDIFGGTPSSTLRSIHLDPSTSHYLLRPFAPQIQSPSFVSSSVASTPITDITSASATNDSTTTSSTPYNYQLPSELGLLKQPQNLLNINMQNPILNFQPLLGNPQKYPLPNSTIQGCLDIPSNGTPLKMGVLENQFGLSQGHVNTDLSGVQNMVSSEGALPRNERRGFQEHGQSLPRSINGSYNSNSHRVSNGKVESLSSSDFNGDKGAEENMATRSEGMVESWICSSD</sequence>
<evidence type="ECO:0000313" key="4">
    <source>
        <dbReference type="Proteomes" id="UP000239757"/>
    </source>
</evidence>
<dbReference type="EMBL" id="KZ664198">
    <property type="protein sequence ID" value="PPS07021.1"/>
    <property type="molecule type" value="Genomic_DNA"/>
</dbReference>
<dbReference type="Pfam" id="PF05678">
    <property type="entry name" value="VQ"/>
    <property type="match status" value="2"/>
</dbReference>
<organism evidence="3 4">
    <name type="scientific">Gossypium barbadense</name>
    <name type="common">Sea Island cotton</name>
    <name type="synonym">Hibiscus barbadensis</name>
    <dbReference type="NCBI Taxonomy" id="3634"/>
    <lineage>
        <taxon>Eukaryota</taxon>
        <taxon>Viridiplantae</taxon>
        <taxon>Streptophyta</taxon>
        <taxon>Embryophyta</taxon>
        <taxon>Tracheophyta</taxon>
        <taxon>Spermatophyta</taxon>
        <taxon>Magnoliopsida</taxon>
        <taxon>eudicotyledons</taxon>
        <taxon>Gunneridae</taxon>
        <taxon>Pentapetalae</taxon>
        <taxon>rosids</taxon>
        <taxon>malvids</taxon>
        <taxon>Malvales</taxon>
        <taxon>Malvaceae</taxon>
        <taxon>Malvoideae</taxon>
        <taxon>Gossypium</taxon>
    </lineage>
</organism>
<dbReference type="InterPro" id="IPR008889">
    <property type="entry name" value="VQ"/>
</dbReference>
<feature type="region of interest" description="Disordered" evidence="1">
    <location>
        <begin position="376"/>
        <end position="423"/>
    </location>
</feature>
<feature type="compositionally biased region" description="Polar residues" evidence="1">
    <location>
        <begin position="626"/>
        <end position="645"/>
    </location>
</feature>
<feature type="region of interest" description="Disordered" evidence="1">
    <location>
        <begin position="623"/>
        <end position="684"/>
    </location>
</feature>
<evidence type="ECO:0000259" key="2">
    <source>
        <dbReference type="Pfam" id="PF05678"/>
    </source>
</evidence>
<name>A0A2P5XUK6_GOSBA</name>
<feature type="compositionally biased region" description="Polar residues" evidence="1">
    <location>
        <begin position="24"/>
        <end position="36"/>
    </location>
</feature>
<feature type="region of interest" description="Disordered" evidence="1">
    <location>
        <begin position="1"/>
        <end position="71"/>
    </location>
</feature>
<dbReference type="PANTHER" id="PTHR33179">
    <property type="entry name" value="VQ MOTIF-CONTAINING PROTEIN"/>
    <property type="match status" value="1"/>
</dbReference>
<dbReference type="AlphaFoldDB" id="A0A2P5XUK6"/>
<gene>
    <name evidence="3" type="ORF">GOBAR_AA13620</name>
</gene>
<feature type="compositionally biased region" description="Low complexity" evidence="1">
    <location>
        <begin position="116"/>
        <end position="133"/>
    </location>
</feature>
<dbReference type="Proteomes" id="UP000239757">
    <property type="component" value="Unassembled WGS sequence"/>
</dbReference>
<feature type="compositionally biased region" description="Basic residues" evidence="1">
    <location>
        <begin position="160"/>
        <end position="170"/>
    </location>
</feature>
<evidence type="ECO:0000256" key="1">
    <source>
        <dbReference type="SAM" id="MobiDB-lite"/>
    </source>
</evidence>
<protein>
    <recommendedName>
        <fullName evidence="2">VQ domain-containing protein</fullName>
    </recommendedName>
</protein>
<evidence type="ECO:0000313" key="3">
    <source>
        <dbReference type="EMBL" id="PPS07021.1"/>
    </source>
</evidence>
<dbReference type="PANTHER" id="PTHR33179:SF4">
    <property type="entry name" value="VQ MOTIF-CONTAINING PROTEIN"/>
    <property type="match status" value="1"/>
</dbReference>
<reference evidence="3 4" key="1">
    <citation type="submission" date="2015-01" db="EMBL/GenBank/DDBJ databases">
        <title>Genome of allotetraploid Gossypium barbadense reveals genomic plasticity and fiber elongation in cotton evolution.</title>
        <authorList>
            <person name="Chen X."/>
            <person name="Liu X."/>
            <person name="Zhao B."/>
            <person name="Zheng H."/>
            <person name="Hu Y."/>
            <person name="Lu G."/>
            <person name="Yang C."/>
            <person name="Chen J."/>
            <person name="Shan C."/>
            <person name="Zhang L."/>
            <person name="Zhou Y."/>
            <person name="Wang L."/>
            <person name="Guo W."/>
            <person name="Bai Y."/>
            <person name="Ruan J."/>
            <person name="Shangguan X."/>
            <person name="Mao Y."/>
            <person name="Jiang J."/>
            <person name="Zhu Y."/>
            <person name="Lei J."/>
            <person name="Kang H."/>
            <person name="Chen S."/>
            <person name="He X."/>
            <person name="Wang R."/>
            <person name="Wang Y."/>
            <person name="Chen J."/>
            <person name="Wang L."/>
            <person name="Yu S."/>
            <person name="Wang B."/>
            <person name="Wei J."/>
            <person name="Song S."/>
            <person name="Lu X."/>
            <person name="Gao Z."/>
            <person name="Gu W."/>
            <person name="Deng X."/>
            <person name="Ma D."/>
            <person name="Wang S."/>
            <person name="Liang W."/>
            <person name="Fang L."/>
            <person name="Cai C."/>
            <person name="Zhu X."/>
            <person name="Zhou B."/>
            <person name="Zhang Y."/>
            <person name="Chen Z."/>
            <person name="Xu S."/>
            <person name="Zhu R."/>
            <person name="Wang S."/>
            <person name="Zhang T."/>
            <person name="Zhao G."/>
        </authorList>
    </citation>
    <scope>NUCLEOTIDE SEQUENCE [LARGE SCALE GENOMIC DNA]</scope>
    <source>
        <strain evidence="4">cv. Xinhai21</strain>
        <tissue evidence="3">Leaf</tissue>
    </source>
</reference>
<feature type="compositionally biased region" description="Polar residues" evidence="1">
    <location>
        <begin position="379"/>
        <end position="398"/>
    </location>
</feature>
<dbReference type="OrthoDB" id="780193at2759"/>
<dbReference type="InterPro" id="IPR039609">
    <property type="entry name" value="VQ_15/22"/>
</dbReference>
<feature type="compositionally biased region" description="Low complexity" evidence="1">
    <location>
        <begin position="1"/>
        <end position="14"/>
    </location>
</feature>
<accession>A0A2P5XUK6</accession>
<feature type="domain" description="VQ" evidence="2">
    <location>
        <begin position="171"/>
        <end position="198"/>
    </location>
</feature>
<proteinExistence type="predicted"/>
<feature type="region of interest" description="Disordered" evidence="1">
    <location>
        <begin position="101"/>
        <end position="174"/>
    </location>
</feature>